<dbReference type="SMART" id="SM00028">
    <property type="entry name" value="TPR"/>
    <property type="match status" value="3"/>
</dbReference>
<dbReference type="InterPro" id="IPR036537">
    <property type="entry name" value="Adaptor_Cbl_N_dom_sf"/>
</dbReference>
<dbReference type="InterPro" id="IPR027417">
    <property type="entry name" value="P-loop_NTPase"/>
</dbReference>
<dbReference type="Proteomes" id="UP000077266">
    <property type="component" value="Unassembled WGS sequence"/>
</dbReference>
<dbReference type="InParanoid" id="A0A165QAC5"/>
<dbReference type="InterPro" id="IPR011990">
    <property type="entry name" value="TPR-like_helical_dom_sf"/>
</dbReference>
<dbReference type="Gene3D" id="1.20.930.20">
    <property type="entry name" value="Adaptor protein Cbl, N-terminal domain"/>
    <property type="match status" value="1"/>
</dbReference>
<dbReference type="InterPro" id="IPR059179">
    <property type="entry name" value="MLKL-like_MCAfunc"/>
</dbReference>
<dbReference type="SUPFAM" id="SSF52540">
    <property type="entry name" value="P-loop containing nucleoside triphosphate hydrolases"/>
    <property type="match status" value="1"/>
</dbReference>
<dbReference type="PANTHER" id="PTHR47691:SF3">
    <property type="entry name" value="HTH-TYPE TRANSCRIPTIONAL REGULATOR RV0890C-RELATED"/>
    <property type="match status" value="1"/>
</dbReference>
<feature type="non-terminal residue" evidence="1">
    <location>
        <position position="1"/>
    </location>
</feature>
<dbReference type="EMBL" id="KV425884">
    <property type="protein sequence ID" value="KZW03318.1"/>
    <property type="molecule type" value="Genomic_DNA"/>
</dbReference>
<dbReference type="PANTHER" id="PTHR47691">
    <property type="entry name" value="REGULATOR-RELATED"/>
    <property type="match status" value="1"/>
</dbReference>
<gene>
    <name evidence="1" type="ORF">EXIGLDRAFT_828675</name>
</gene>
<sequence length="1013" mass="109712">MTTSFGLTALARALDAADQDIAQIVFSSVSLLAETAEAIRVNREAARRLSRRVNELSVTAANELQHSGVAGGSEGWEAGLADFQSSIDTAKDILVSVSQRSYLSQLLHQKRDADALDVASEHVKMAFDRLQIRNLMELYSLSTAVAAPLEHGAGLRALESQAADFDECSGPAHQTSPAPSLPPAPQLFFGRDYETETVVGSISAVAGGNVAILGGPGMGKTSIAVAAMHHPSVVARFKDRRYFVACDAVDGDSGLLTTICLSLGITCDGKAARAKLVKALEPFPSLLVLDNFETVWEAPQQRASAEDILQLLSSISGLSLILTARGAERPVGIPWTQPMLAPLGPLSIESAKQIFVAIAAIDESDQAFSKLIHELDSIPLAVTLLASQAQFEPIDSLFARWTQFRTGMLQRGDGQSRLTSLDVSIGLSLQSPRMLATPQARNVLSLLSMLPLGAASSDFAVWSSHIPSADRALAAVLQNSLAFRTPDERVRVLCPIREYMLVHHPPSYDDVHPLYAHYFGFADPDGTVDEIRPDVVTAISHEIENLDYVIRYALCAGQDVVLALQAACSMLEVFCYRGIGSYDLLPVALSVSRSSRLDDLTARLLAAAAELSIYGYLDDWPTSPLGLLQEARSLYIGVGNKRGAVEAMLGESEHLSPREAIRTCEEARDIVRQHGSQLPGSLVVQVLESLALAHRRVGEATLARLYYREGIAAARALQPPRPNVLAGIIFQSAVHSLNSDVDINAGIAALQEAIPLFKALQDVRTLAWAHYQLGIALLWQGFCTEAIDQWSATIALAKTCDDVNLEVTSWRSLVEAYLHKSNDIHASHALEMAGQCRLRRSNNWPYGDCALLRAQAALLQRQGDFSACRTTLLSALQCNEQDPGMGRRVIKLHLMCGLGEVDMEAGHSADARNWFITLLAALLYRAAQRRTDVIIVLTLLAQVVEDTTSESILEAVMLPLLHCGLPKHLALCLRLSAGIAQRRGQRELALHRARSSSRVYTVAESGKDKTPNL</sequence>
<dbReference type="CDD" id="cd21037">
    <property type="entry name" value="MLKL_NTD"/>
    <property type="match status" value="1"/>
</dbReference>
<organism evidence="1 2">
    <name type="scientific">Exidia glandulosa HHB12029</name>
    <dbReference type="NCBI Taxonomy" id="1314781"/>
    <lineage>
        <taxon>Eukaryota</taxon>
        <taxon>Fungi</taxon>
        <taxon>Dikarya</taxon>
        <taxon>Basidiomycota</taxon>
        <taxon>Agaricomycotina</taxon>
        <taxon>Agaricomycetes</taxon>
        <taxon>Auriculariales</taxon>
        <taxon>Exidiaceae</taxon>
        <taxon>Exidia</taxon>
    </lineage>
</organism>
<dbReference type="OrthoDB" id="3254135at2759"/>
<dbReference type="AlphaFoldDB" id="A0A165QAC5"/>
<accession>A0A165QAC5</accession>
<proteinExistence type="predicted"/>
<dbReference type="Gene3D" id="3.40.50.300">
    <property type="entry name" value="P-loop containing nucleotide triphosphate hydrolases"/>
    <property type="match status" value="1"/>
</dbReference>
<keyword evidence="2" id="KW-1185">Reference proteome</keyword>
<protein>
    <submittedName>
        <fullName evidence="1">Uncharacterized protein</fullName>
    </submittedName>
</protein>
<reference evidence="1 2" key="1">
    <citation type="journal article" date="2016" name="Mol. Biol. Evol.">
        <title>Comparative Genomics of Early-Diverging Mushroom-Forming Fungi Provides Insights into the Origins of Lignocellulose Decay Capabilities.</title>
        <authorList>
            <person name="Nagy L.G."/>
            <person name="Riley R."/>
            <person name="Tritt A."/>
            <person name="Adam C."/>
            <person name="Daum C."/>
            <person name="Floudas D."/>
            <person name="Sun H."/>
            <person name="Yadav J.S."/>
            <person name="Pangilinan J."/>
            <person name="Larsson K.H."/>
            <person name="Matsuura K."/>
            <person name="Barry K."/>
            <person name="Labutti K."/>
            <person name="Kuo R."/>
            <person name="Ohm R.A."/>
            <person name="Bhattacharya S.S."/>
            <person name="Shirouzu T."/>
            <person name="Yoshinaga Y."/>
            <person name="Martin F.M."/>
            <person name="Grigoriev I.V."/>
            <person name="Hibbett D.S."/>
        </authorList>
    </citation>
    <scope>NUCLEOTIDE SEQUENCE [LARGE SCALE GENOMIC DNA]</scope>
    <source>
        <strain evidence="1 2">HHB12029</strain>
    </source>
</reference>
<dbReference type="Gene3D" id="1.25.40.10">
    <property type="entry name" value="Tetratricopeptide repeat domain"/>
    <property type="match status" value="1"/>
</dbReference>
<evidence type="ECO:0000313" key="2">
    <source>
        <dbReference type="Proteomes" id="UP000077266"/>
    </source>
</evidence>
<evidence type="ECO:0000313" key="1">
    <source>
        <dbReference type="EMBL" id="KZW03318.1"/>
    </source>
</evidence>
<dbReference type="GO" id="GO:0007166">
    <property type="term" value="P:cell surface receptor signaling pathway"/>
    <property type="evidence" value="ECO:0007669"/>
    <property type="project" value="InterPro"/>
</dbReference>
<dbReference type="InterPro" id="IPR019734">
    <property type="entry name" value="TPR_rpt"/>
</dbReference>
<name>A0A165QAC5_EXIGL</name>
<dbReference type="SUPFAM" id="SSF48452">
    <property type="entry name" value="TPR-like"/>
    <property type="match status" value="1"/>
</dbReference>
<dbReference type="STRING" id="1314781.A0A165QAC5"/>